<dbReference type="InterPro" id="IPR036650">
    <property type="entry name" value="CAT_RNA-bd_dom_sf"/>
</dbReference>
<dbReference type="PANTHER" id="PTHR30185:SF15">
    <property type="entry name" value="CRYPTIC BETA-GLUCOSIDE BGL OPERON ANTITERMINATOR"/>
    <property type="match status" value="1"/>
</dbReference>
<accession>D5AIW5</accession>
<dbReference type="InterPro" id="IPR050661">
    <property type="entry name" value="BglG_antiterminators"/>
</dbReference>
<dbReference type="InterPro" id="IPR004341">
    <property type="entry name" value="CAT_RNA-bd_dom"/>
</dbReference>
<dbReference type="KEGG" id="ssw:SSGZ1_1324"/>
<protein>
    <submittedName>
        <fullName evidence="3">Transcriptional antiterminator bglG</fullName>
    </submittedName>
</protein>
<dbReference type="InterPro" id="IPR011608">
    <property type="entry name" value="PRD"/>
</dbReference>
<dbReference type="SMART" id="SM01061">
    <property type="entry name" value="CAT_RBD"/>
    <property type="match status" value="1"/>
</dbReference>
<dbReference type="Gene3D" id="2.30.24.10">
    <property type="entry name" value="CAT RNA-binding domain"/>
    <property type="match status" value="1"/>
</dbReference>
<evidence type="ECO:0000256" key="1">
    <source>
        <dbReference type="ARBA" id="ARBA00022737"/>
    </source>
</evidence>
<feature type="domain" description="PRD" evidence="2">
    <location>
        <begin position="194"/>
        <end position="302"/>
    </location>
</feature>
<evidence type="ECO:0000259" key="2">
    <source>
        <dbReference type="PROSITE" id="PS51372"/>
    </source>
</evidence>
<dbReference type="SUPFAM" id="SSF63520">
    <property type="entry name" value="PTS-regulatory domain, PRD"/>
    <property type="match status" value="2"/>
</dbReference>
<name>D5AIW5_STRGZ</name>
<keyword evidence="1" id="KW-0677">Repeat</keyword>
<dbReference type="Pfam" id="PF03123">
    <property type="entry name" value="CAT_RBD"/>
    <property type="match status" value="1"/>
</dbReference>
<dbReference type="Gene3D" id="1.10.1790.10">
    <property type="entry name" value="PRD domain"/>
    <property type="match status" value="2"/>
</dbReference>
<dbReference type="Pfam" id="PF00874">
    <property type="entry name" value="PRD"/>
    <property type="match status" value="2"/>
</dbReference>
<dbReference type="NCBIfam" id="NF046042">
    <property type="entry name" value="LicT"/>
    <property type="match status" value="1"/>
</dbReference>
<reference evidence="3 4" key="1">
    <citation type="journal article" date="2009" name="J. Infect. Dis.">
        <title>Clinical, experimental, and genomic differences between intermediately pathogenic, highly pathogenic, and epidemic Streptococcus suis.</title>
        <authorList>
            <person name="Ye C."/>
            <person name="Zheng H."/>
            <person name="Zhang J."/>
            <person name="Jing H."/>
            <person name="Wang L."/>
            <person name="Xiong Y."/>
            <person name="Wang W."/>
            <person name="Zhou Z."/>
            <person name="Sun Q."/>
            <person name="Luo X."/>
            <person name="Du H."/>
            <person name="Gottschalk M."/>
            <person name="Xu J."/>
        </authorList>
    </citation>
    <scope>NUCLEOTIDE SEQUENCE [LARGE SCALE GENOMIC DNA]</scope>
    <source>
        <strain evidence="3 4">GZ1</strain>
    </source>
</reference>
<organism evidence="3 4">
    <name type="scientific">Streptococcus suis (strain GZ1)</name>
    <dbReference type="NCBI Taxonomy" id="423211"/>
    <lineage>
        <taxon>Bacteria</taxon>
        <taxon>Bacillati</taxon>
        <taxon>Bacillota</taxon>
        <taxon>Bacilli</taxon>
        <taxon>Lactobacillales</taxon>
        <taxon>Streptococcaceae</taxon>
        <taxon>Streptococcus</taxon>
    </lineage>
</organism>
<dbReference type="Proteomes" id="UP000002359">
    <property type="component" value="Chromosome"/>
</dbReference>
<dbReference type="AlphaFoldDB" id="D5AIW5"/>
<dbReference type="GO" id="GO:0006355">
    <property type="term" value="P:regulation of DNA-templated transcription"/>
    <property type="evidence" value="ECO:0007669"/>
    <property type="project" value="InterPro"/>
</dbReference>
<dbReference type="PANTHER" id="PTHR30185">
    <property type="entry name" value="CRYPTIC BETA-GLUCOSIDE BGL OPERON ANTITERMINATOR"/>
    <property type="match status" value="1"/>
</dbReference>
<dbReference type="PATRIC" id="fig|423211.3.peg.1308"/>
<dbReference type="PROSITE" id="PS51372">
    <property type="entry name" value="PRD_2"/>
    <property type="match status" value="2"/>
</dbReference>
<proteinExistence type="predicted"/>
<dbReference type="InterPro" id="IPR036634">
    <property type="entry name" value="PRD_sf"/>
</dbReference>
<dbReference type="EMBL" id="CP000837">
    <property type="protein sequence ID" value="ADE31780.1"/>
    <property type="molecule type" value="Genomic_DNA"/>
</dbReference>
<evidence type="ECO:0000313" key="4">
    <source>
        <dbReference type="Proteomes" id="UP000002359"/>
    </source>
</evidence>
<dbReference type="SUPFAM" id="SSF50151">
    <property type="entry name" value="SacY-like RNA-binding domain"/>
    <property type="match status" value="1"/>
</dbReference>
<gene>
    <name evidence="3" type="ordered locus">SSGZ1_1324</name>
</gene>
<dbReference type="HOGENOM" id="CLU_078802_0_0_9"/>
<feature type="domain" description="PRD" evidence="2">
    <location>
        <begin position="88"/>
        <end position="193"/>
    </location>
</feature>
<sequence length="302" mass="35584">MNRYDICRFLLSRFFYFKFKGKFMIIKRVLNHNAVIAQNNKNVDILLFGKGIAFGKKVGDAIPPSSIEKSFLLKNSDNMNRFTELFIDVPIELVYVCEKIINLGKITLGNHFDEIIYINLTDHINSSIERHKEGVVVTNPLRWEIAKYYKEEFELGKKALSIIKKDLHVELPVDEAAFIALHFVNANLENIFQESYRITGIIMKIEQIIQDYYSTEFNQDSIDYYRFITHVKLFAHRLVEGNEYHDEDDVDLLELMKKKYPREYQCGTRVADFIRLEYDYLLSPSELVYLIAHIRRLTKNLS</sequence>
<dbReference type="GO" id="GO:0003723">
    <property type="term" value="F:RNA binding"/>
    <property type="evidence" value="ECO:0007669"/>
    <property type="project" value="InterPro"/>
</dbReference>
<evidence type="ECO:0000313" key="3">
    <source>
        <dbReference type="EMBL" id="ADE31780.1"/>
    </source>
</evidence>